<keyword evidence="12" id="KW-0460">Magnesium</keyword>
<name>A0A261Y439_9FUNG</name>
<dbReference type="InterPro" id="IPR059000">
    <property type="entry name" value="ATPase_P-type_domA"/>
</dbReference>
<evidence type="ECO:0000256" key="10">
    <source>
        <dbReference type="ARBA" id="ARBA00022741"/>
    </source>
</evidence>
<dbReference type="Gene3D" id="2.70.150.10">
    <property type="entry name" value="Calcium-transporting ATPase, cytoplasmic transduction domain A"/>
    <property type="match status" value="1"/>
</dbReference>
<dbReference type="InterPro" id="IPR006415">
    <property type="entry name" value="P-type_ATPase_IIIB"/>
</dbReference>
<dbReference type="GO" id="GO:0005524">
    <property type="term" value="F:ATP binding"/>
    <property type="evidence" value="ECO:0007669"/>
    <property type="project" value="UniProtKB-KW"/>
</dbReference>
<comment type="function">
    <text evidence="1">Mediates magnesium influx to the cytosol.</text>
</comment>
<dbReference type="SFLD" id="SFLDF00027">
    <property type="entry name" value="p-type_atpase"/>
    <property type="match status" value="1"/>
</dbReference>
<evidence type="ECO:0000256" key="6">
    <source>
        <dbReference type="ARBA" id="ARBA00022475"/>
    </source>
</evidence>
<dbReference type="InterPro" id="IPR004014">
    <property type="entry name" value="ATPase_P-typ_cation-transptr_N"/>
</dbReference>
<dbReference type="OrthoDB" id="158672at2759"/>
<dbReference type="InterPro" id="IPR008250">
    <property type="entry name" value="ATPase_P-typ_transduc_dom_A_sf"/>
</dbReference>
<dbReference type="InterPro" id="IPR001757">
    <property type="entry name" value="P_typ_ATPase"/>
</dbReference>
<dbReference type="Pfam" id="PF13246">
    <property type="entry name" value="Cation_ATPase"/>
    <property type="match status" value="1"/>
</dbReference>
<evidence type="ECO:0000313" key="20">
    <source>
        <dbReference type="EMBL" id="OZJ05389.1"/>
    </source>
</evidence>
<evidence type="ECO:0000256" key="18">
    <source>
        <dbReference type="SAM" id="Phobius"/>
    </source>
</evidence>
<evidence type="ECO:0000313" key="21">
    <source>
        <dbReference type="Proteomes" id="UP000242875"/>
    </source>
</evidence>
<evidence type="ECO:0000256" key="1">
    <source>
        <dbReference type="ARBA" id="ARBA00003954"/>
    </source>
</evidence>
<dbReference type="PRINTS" id="PR01836">
    <property type="entry name" value="MGATPASE"/>
</dbReference>
<dbReference type="Pfam" id="PF00689">
    <property type="entry name" value="Cation_ATPase_C"/>
    <property type="match status" value="1"/>
</dbReference>
<dbReference type="Pfam" id="PF00690">
    <property type="entry name" value="Cation_ATPase_N"/>
    <property type="match status" value="1"/>
</dbReference>
<dbReference type="SUPFAM" id="SSF81653">
    <property type="entry name" value="Calcium ATPase, transduction domain A"/>
    <property type="match status" value="1"/>
</dbReference>
<dbReference type="PANTHER" id="PTHR42861">
    <property type="entry name" value="CALCIUM-TRANSPORTING ATPASE"/>
    <property type="match status" value="1"/>
</dbReference>
<dbReference type="AlphaFoldDB" id="A0A261Y439"/>
<dbReference type="InterPro" id="IPR018303">
    <property type="entry name" value="ATPase_P-typ_P_site"/>
</dbReference>
<dbReference type="InterPro" id="IPR044492">
    <property type="entry name" value="P_typ_ATPase_HD_dom"/>
</dbReference>
<comment type="subcellular location">
    <subcellularLocation>
        <location evidence="2">Cell inner membrane</location>
        <topology evidence="2">Multi-pass membrane protein</topology>
    </subcellularLocation>
</comment>
<dbReference type="NCBIfam" id="NF011702">
    <property type="entry name" value="PRK15122.1"/>
    <property type="match status" value="1"/>
</dbReference>
<keyword evidence="14 18" id="KW-1133">Transmembrane helix</keyword>
<dbReference type="SMART" id="SM00831">
    <property type="entry name" value="Cation_ATPase_N"/>
    <property type="match status" value="1"/>
</dbReference>
<protein>
    <recommendedName>
        <fullName evidence="5">Magnesium-transporting ATPase, P-type 1</fullName>
        <ecNumber evidence="4">7.2.2.14</ecNumber>
    </recommendedName>
    <alternativeName>
        <fullName evidence="16">Mg(2+) transport ATPase, P-type 1</fullName>
    </alternativeName>
</protein>
<feature type="transmembrane region" description="Helical" evidence="18">
    <location>
        <begin position="147"/>
        <end position="166"/>
    </location>
</feature>
<dbReference type="Gene3D" id="3.40.1110.10">
    <property type="entry name" value="Calcium-transporting ATPase, cytoplasmic domain N"/>
    <property type="match status" value="1"/>
</dbReference>
<keyword evidence="9 18" id="KW-0812">Transmembrane</keyword>
<dbReference type="GO" id="GO:0005886">
    <property type="term" value="C:plasma membrane"/>
    <property type="evidence" value="ECO:0007669"/>
    <property type="project" value="UniProtKB-SubCell"/>
</dbReference>
<evidence type="ECO:0000256" key="16">
    <source>
        <dbReference type="ARBA" id="ARBA00029806"/>
    </source>
</evidence>
<comment type="similarity">
    <text evidence="3">Belongs to the cation transport ATPase (P-type) (TC 3.A.3) family. Type IIIB subfamily.</text>
</comment>
<evidence type="ECO:0000256" key="12">
    <source>
        <dbReference type="ARBA" id="ARBA00022842"/>
    </source>
</evidence>
<dbReference type="EMBL" id="MVBO01000016">
    <property type="protein sequence ID" value="OZJ05389.1"/>
    <property type="molecule type" value="Genomic_DNA"/>
</dbReference>
<evidence type="ECO:0000256" key="13">
    <source>
        <dbReference type="ARBA" id="ARBA00022967"/>
    </source>
</evidence>
<dbReference type="CDD" id="cd02077">
    <property type="entry name" value="P-type_ATPase_Mg"/>
    <property type="match status" value="1"/>
</dbReference>
<keyword evidence="15 18" id="KW-0472">Membrane</keyword>
<accession>A0A261Y439</accession>
<gene>
    <name evidence="20" type="ORF">BZG36_02013</name>
</gene>
<organism evidence="20 21">
    <name type="scientific">Bifiguratus adelaidae</name>
    <dbReference type="NCBI Taxonomy" id="1938954"/>
    <lineage>
        <taxon>Eukaryota</taxon>
        <taxon>Fungi</taxon>
        <taxon>Fungi incertae sedis</taxon>
        <taxon>Mucoromycota</taxon>
        <taxon>Mucoromycotina</taxon>
        <taxon>Endogonomycetes</taxon>
        <taxon>Endogonales</taxon>
        <taxon>Endogonales incertae sedis</taxon>
        <taxon>Bifiguratus</taxon>
    </lineage>
</organism>
<evidence type="ECO:0000256" key="11">
    <source>
        <dbReference type="ARBA" id="ARBA00022840"/>
    </source>
</evidence>
<evidence type="ECO:0000256" key="9">
    <source>
        <dbReference type="ARBA" id="ARBA00022692"/>
    </source>
</evidence>
<dbReference type="PROSITE" id="PS00154">
    <property type="entry name" value="ATPASE_E1_E2"/>
    <property type="match status" value="1"/>
</dbReference>
<evidence type="ECO:0000256" key="5">
    <source>
        <dbReference type="ARBA" id="ARBA00013555"/>
    </source>
</evidence>
<evidence type="ECO:0000256" key="8">
    <source>
        <dbReference type="ARBA" id="ARBA00022553"/>
    </source>
</evidence>
<feature type="domain" description="Cation-transporting P-type ATPase N-terminal" evidence="19">
    <location>
        <begin position="73"/>
        <end position="146"/>
    </location>
</feature>
<dbReference type="InterPro" id="IPR023214">
    <property type="entry name" value="HAD_sf"/>
</dbReference>
<keyword evidence="8" id="KW-0597">Phosphoprotein</keyword>
<dbReference type="SUPFAM" id="SSF81665">
    <property type="entry name" value="Calcium ATPase, transmembrane domain M"/>
    <property type="match status" value="1"/>
</dbReference>
<feature type="transmembrane region" description="Helical" evidence="18">
    <location>
        <begin position="864"/>
        <end position="887"/>
    </location>
</feature>
<comment type="catalytic activity">
    <reaction evidence="17">
        <text>Mg(2+)(out) + ATP + H2O = Mg(2+)(in) + ADP + phosphate + H(+)</text>
        <dbReference type="Rhea" id="RHEA:10260"/>
        <dbReference type="ChEBI" id="CHEBI:15377"/>
        <dbReference type="ChEBI" id="CHEBI:15378"/>
        <dbReference type="ChEBI" id="CHEBI:18420"/>
        <dbReference type="ChEBI" id="CHEBI:30616"/>
        <dbReference type="ChEBI" id="CHEBI:43474"/>
        <dbReference type="ChEBI" id="CHEBI:456216"/>
        <dbReference type="EC" id="7.2.2.14"/>
    </reaction>
</comment>
<keyword evidence="7" id="KW-0997">Cell inner membrane</keyword>
<evidence type="ECO:0000256" key="17">
    <source>
        <dbReference type="ARBA" id="ARBA00047295"/>
    </source>
</evidence>
<keyword evidence="11" id="KW-0067">ATP-binding</keyword>
<dbReference type="InterPro" id="IPR023298">
    <property type="entry name" value="ATPase_P-typ_TM_dom_sf"/>
</dbReference>
<dbReference type="GO" id="GO:0015444">
    <property type="term" value="F:P-type magnesium transporter activity"/>
    <property type="evidence" value="ECO:0007669"/>
    <property type="project" value="UniProtKB-EC"/>
</dbReference>
<dbReference type="SUPFAM" id="SSF56784">
    <property type="entry name" value="HAD-like"/>
    <property type="match status" value="1"/>
</dbReference>
<dbReference type="Proteomes" id="UP000242875">
    <property type="component" value="Unassembled WGS sequence"/>
</dbReference>
<feature type="transmembrane region" description="Helical" evidence="18">
    <location>
        <begin position="347"/>
        <end position="366"/>
    </location>
</feature>
<sequence>MQSRNVSHLDSKKEKEHHLDDVSVTIPLAEIPFEEDVPASGWLSRLLCKLGIRGRQNDALRRAEAALSKALCELAIEPVDALLDKFAASRDGIPHAEVSERTRQYGQNKLSSAKPSPWYKDLANAFMNPFNILLVALAIVSAATGDFTTMTIMFVMVLVSTILRFVQEFKSKVATQRLADLVKSWVAVKRRHADKIVTETIPAEDVLPGDIVVLSAGSMFVADTIILKSKDLFVSQSSVTGEFLPVEKRAHKTSSDSKEELVDSFNTFDVESLCLAGTYATSGTGEGLVVGTGDNTYLATIAAALKQRKPTNSFQAGIRRVSYLLVGFMLCMVPLVIVIAGSIQHDFYAALLFGISVAVGLTPEMLPMIVNANLARGAVVLASKKMIVKRMDAIQNLGAMNVLCSDKTGTLTKDEVALECSVDVKGEISEAPLKYAYINSNFQTGLTNMLDHAIISSGEHFDLSSYRNVDELPFDFVRRRVSVIVEKDEKPLLVCKGACEEVFSNCTQYQNGDDIVSLDEGNRKSIESVVQGLNSQGMRVLAVATRMLMEGIANPTYTVRDEQSMTLHGFVAFMDPPKDGVAEVIQRLEDKSVSVKVLTGDNLPVAQNVCDKIGLSVARVITGTELAALNRDEFVEAVKECTVFAKLTPMQKLDIVHALKSTGHTVGFLGDGVNDALALRGSDVGISVETATEVAKEAADMVMTEKDLSIVCEGILQGRITHGNTIKYIKMAASSNFGNVFSVLVASAWLPFQPMTPLQLLAQNLLYDLSQIAIPFDQMDEEYLAVPHAWDATNIASFMIWFGPTSSIFDICTFLLGWYYFGIRTPKDNFSFFQTMWFVEGLLTQTMIVHMLRTAKIPFFQSIASVKLCVTTVLIMSIGIAIPYSPLGNVLDHMQHLPGIYYAFLVGILLSYATLTQLWKYPYIKIFKQFL</sequence>
<proteinExistence type="inferred from homology"/>
<evidence type="ECO:0000256" key="4">
    <source>
        <dbReference type="ARBA" id="ARBA00012786"/>
    </source>
</evidence>
<evidence type="ECO:0000256" key="2">
    <source>
        <dbReference type="ARBA" id="ARBA00004429"/>
    </source>
</evidence>
<feature type="transmembrane region" description="Helical" evidence="18">
    <location>
        <begin position="899"/>
        <end position="919"/>
    </location>
</feature>
<dbReference type="InterPro" id="IPR036412">
    <property type="entry name" value="HAD-like_sf"/>
</dbReference>
<feature type="transmembrane region" description="Helical" evidence="18">
    <location>
        <begin position="832"/>
        <end position="852"/>
    </location>
</feature>
<comment type="caution">
    <text evidence="20">The sequence shown here is derived from an EMBL/GenBank/DDBJ whole genome shotgun (WGS) entry which is preliminary data.</text>
</comment>
<dbReference type="Gene3D" id="3.40.50.1000">
    <property type="entry name" value="HAD superfamily/HAD-like"/>
    <property type="match status" value="1"/>
</dbReference>
<dbReference type="SFLD" id="SFLDG00002">
    <property type="entry name" value="C1.7:_P-type_atpase_like"/>
    <property type="match status" value="1"/>
</dbReference>
<dbReference type="Gene3D" id="1.20.1110.10">
    <property type="entry name" value="Calcium-transporting ATPase, transmembrane domain"/>
    <property type="match status" value="1"/>
</dbReference>
<keyword evidence="21" id="KW-1185">Reference proteome</keyword>
<reference evidence="20 21" key="1">
    <citation type="journal article" date="2017" name="Mycologia">
        <title>Bifiguratus adelaidae, gen. et sp. nov., a new member of Mucoromycotina in endophytic and soil-dwelling habitats.</title>
        <authorList>
            <person name="Torres-Cruz T.J."/>
            <person name="Billingsley Tobias T.L."/>
            <person name="Almatruk M."/>
            <person name="Hesse C."/>
            <person name="Kuske C.R."/>
            <person name="Desiro A."/>
            <person name="Benucci G.M."/>
            <person name="Bonito G."/>
            <person name="Stajich J.E."/>
            <person name="Dunlap C."/>
            <person name="Arnold A.E."/>
            <person name="Porras-Alfaro A."/>
        </authorList>
    </citation>
    <scope>NUCLEOTIDE SEQUENCE [LARGE SCALE GENOMIC DNA]</scope>
    <source>
        <strain evidence="20 21">AZ0501</strain>
    </source>
</reference>
<dbReference type="EC" id="7.2.2.14" evidence="4"/>
<feature type="transmembrane region" description="Helical" evidence="18">
    <location>
        <begin position="798"/>
        <end position="820"/>
    </location>
</feature>
<dbReference type="InterPro" id="IPR006068">
    <property type="entry name" value="ATPase_P-typ_cation-transptr_C"/>
</dbReference>
<dbReference type="GO" id="GO:0016887">
    <property type="term" value="F:ATP hydrolysis activity"/>
    <property type="evidence" value="ECO:0007669"/>
    <property type="project" value="InterPro"/>
</dbReference>
<evidence type="ECO:0000259" key="19">
    <source>
        <dbReference type="SMART" id="SM00831"/>
    </source>
</evidence>
<dbReference type="SFLD" id="SFLDS00003">
    <property type="entry name" value="Haloacid_Dehalogenase"/>
    <property type="match status" value="1"/>
</dbReference>
<keyword evidence="13" id="KW-1278">Translocase</keyword>
<evidence type="ECO:0000256" key="15">
    <source>
        <dbReference type="ARBA" id="ARBA00023136"/>
    </source>
</evidence>
<dbReference type="Pfam" id="PF00122">
    <property type="entry name" value="E1-E2_ATPase"/>
    <property type="match status" value="1"/>
</dbReference>
<evidence type="ECO:0000256" key="7">
    <source>
        <dbReference type="ARBA" id="ARBA00022519"/>
    </source>
</evidence>
<dbReference type="NCBIfam" id="TIGR01494">
    <property type="entry name" value="ATPase_P-type"/>
    <property type="match status" value="2"/>
</dbReference>
<feature type="transmembrane region" description="Helical" evidence="18">
    <location>
        <begin position="321"/>
        <end position="341"/>
    </location>
</feature>
<evidence type="ECO:0000256" key="14">
    <source>
        <dbReference type="ARBA" id="ARBA00022989"/>
    </source>
</evidence>
<dbReference type="NCBIfam" id="TIGR01524">
    <property type="entry name" value="ATPase-IIIB_Mg"/>
    <property type="match status" value="1"/>
</dbReference>
<keyword evidence="10" id="KW-0547">Nucleotide-binding</keyword>
<feature type="transmembrane region" description="Helical" evidence="18">
    <location>
        <begin position="122"/>
        <end position="141"/>
    </location>
</feature>
<dbReference type="InterPro" id="IPR023299">
    <property type="entry name" value="ATPase_P-typ_cyto_dom_N"/>
</dbReference>
<evidence type="ECO:0000256" key="3">
    <source>
        <dbReference type="ARBA" id="ARBA00008746"/>
    </source>
</evidence>
<keyword evidence="6" id="KW-1003">Cell membrane</keyword>